<accession>A0A804KSN0</accession>
<reference evidence="4" key="2">
    <citation type="submission" date="2021-05" db="UniProtKB">
        <authorList>
            <consortium name="EnsemblPlants"/>
        </authorList>
    </citation>
    <scope>IDENTIFICATION</scope>
    <source>
        <strain evidence="4">subsp. malaccensis</strain>
    </source>
</reference>
<feature type="domain" description="FHA" evidence="2">
    <location>
        <begin position="107"/>
        <end position="173"/>
    </location>
</feature>
<dbReference type="Pfam" id="PF00498">
    <property type="entry name" value="FHA"/>
    <property type="match status" value="1"/>
</dbReference>
<dbReference type="PROSITE" id="PS50006">
    <property type="entry name" value="FHA_DOMAIN"/>
    <property type="match status" value="1"/>
</dbReference>
<dbReference type="EnsemblPlants" id="Ma10_t04760.1">
    <property type="protein sequence ID" value="Ma10_p04760.1"/>
    <property type="gene ID" value="Ma10_g04760"/>
</dbReference>
<dbReference type="InterPro" id="IPR008984">
    <property type="entry name" value="SMAD_FHA_dom_sf"/>
</dbReference>
<dbReference type="SMART" id="SM00240">
    <property type="entry name" value="FHA"/>
    <property type="match status" value="1"/>
</dbReference>
<dbReference type="AlphaFoldDB" id="A0A804KSN0"/>
<dbReference type="Proteomes" id="UP000012960">
    <property type="component" value="Unplaced"/>
</dbReference>
<dbReference type="EMBL" id="HG996476">
    <property type="protein sequence ID" value="CAG1852656.1"/>
    <property type="molecule type" value="Genomic_DNA"/>
</dbReference>
<proteinExistence type="predicted"/>
<gene>
    <name evidence="3" type="ORF">GSMUA_308820.1</name>
</gene>
<dbReference type="SUPFAM" id="SSF49879">
    <property type="entry name" value="SMAD/FHA domain"/>
    <property type="match status" value="1"/>
</dbReference>
<evidence type="ECO:0000313" key="3">
    <source>
        <dbReference type="EMBL" id="CAG1852656.1"/>
    </source>
</evidence>
<dbReference type="InterPro" id="IPR050923">
    <property type="entry name" value="Cell_Proc_Reg/RNA_Proc"/>
</dbReference>
<dbReference type="PANTHER" id="PTHR23308">
    <property type="entry name" value="NUCLEAR INHIBITOR OF PROTEIN PHOSPHATASE-1"/>
    <property type="match status" value="1"/>
</dbReference>
<organism evidence="4 5">
    <name type="scientific">Musa acuminata subsp. malaccensis</name>
    <name type="common">Wild banana</name>
    <name type="synonym">Musa malaccensis</name>
    <dbReference type="NCBI Taxonomy" id="214687"/>
    <lineage>
        <taxon>Eukaryota</taxon>
        <taxon>Viridiplantae</taxon>
        <taxon>Streptophyta</taxon>
        <taxon>Embryophyta</taxon>
        <taxon>Tracheophyta</taxon>
        <taxon>Spermatophyta</taxon>
        <taxon>Magnoliopsida</taxon>
        <taxon>Liliopsida</taxon>
        <taxon>Zingiberales</taxon>
        <taxon>Musaceae</taxon>
        <taxon>Musa</taxon>
    </lineage>
</organism>
<evidence type="ECO:0000256" key="1">
    <source>
        <dbReference type="SAM" id="MobiDB-lite"/>
    </source>
</evidence>
<feature type="compositionally biased region" description="Low complexity" evidence="1">
    <location>
        <begin position="53"/>
        <end position="71"/>
    </location>
</feature>
<dbReference type="GO" id="GO:0003729">
    <property type="term" value="F:mRNA binding"/>
    <property type="evidence" value="ECO:0000318"/>
    <property type="project" value="GO_Central"/>
</dbReference>
<protein>
    <submittedName>
        <fullName evidence="3">(wild Malaysian banana) hypothetical protein</fullName>
    </submittedName>
</protein>
<dbReference type="GO" id="GO:0005634">
    <property type="term" value="C:nucleus"/>
    <property type="evidence" value="ECO:0000318"/>
    <property type="project" value="GO_Central"/>
</dbReference>
<reference evidence="3" key="1">
    <citation type="submission" date="2021-03" db="EMBL/GenBank/DDBJ databases">
        <authorList>
            <consortium name="Genoscope - CEA"/>
            <person name="William W."/>
        </authorList>
    </citation>
    <scope>NUCLEOTIDE SEQUENCE</scope>
    <source>
        <strain evidence="3">Doubled-haploid Pahang</strain>
    </source>
</reference>
<sequence>MLSQEKNHVMTCGNRGGAWRSREWPKRIHFMAVWDPFYSVAGTSCAKFTWRPSSEPNSSSSSSKQKPSFELSGKLAEETNRVQGVTLLFNELANAHELDINGNYMFSRLGKHSVRRGVADIPTDHSSCSKQHAVIQYRLVEKEQPNGLTSKQVRPYLMDLGSTNGTFIDDNHIEPQHDIMNLKRILLGLATVARNMYHYMRTRVVKPILKDC</sequence>
<dbReference type="InterPro" id="IPR000253">
    <property type="entry name" value="FHA_dom"/>
</dbReference>
<evidence type="ECO:0000259" key="2">
    <source>
        <dbReference type="PROSITE" id="PS50006"/>
    </source>
</evidence>
<feature type="region of interest" description="Disordered" evidence="1">
    <location>
        <begin position="51"/>
        <end position="71"/>
    </location>
</feature>
<dbReference type="InParanoid" id="A0A804KSN0"/>
<dbReference type="GO" id="GO:0035196">
    <property type="term" value="P:miRNA processing"/>
    <property type="evidence" value="ECO:0000318"/>
    <property type="project" value="GO_Central"/>
</dbReference>
<evidence type="ECO:0000313" key="4">
    <source>
        <dbReference type="EnsemblPlants" id="Ma10_p04760.1"/>
    </source>
</evidence>
<name>A0A804KSN0_MUSAM</name>
<keyword evidence="5" id="KW-1185">Reference proteome</keyword>
<dbReference type="Gramene" id="Ma10_t04760.1">
    <property type="protein sequence ID" value="Ma10_p04760.1"/>
    <property type="gene ID" value="Ma10_g04760"/>
</dbReference>
<dbReference type="Gene3D" id="2.60.200.20">
    <property type="match status" value="1"/>
</dbReference>
<evidence type="ECO:0000313" key="5">
    <source>
        <dbReference type="Proteomes" id="UP000012960"/>
    </source>
</evidence>